<dbReference type="EMBL" id="MSLT01000018">
    <property type="protein sequence ID" value="OUD13263.1"/>
    <property type="molecule type" value="Genomic_DNA"/>
</dbReference>
<dbReference type="InterPro" id="IPR001789">
    <property type="entry name" value="Sig_transdc_resp-reg_receiver"/>
</dbReference>
<protein>
    <recommendedName>
        <fullName evidence="4">Response regulatory domain-containing protein</fullName>
    </recommendedName>
</protein>
<gene>
    <name evidence="5" type="ORF">TPSD3_11570</name>
</gene>
<dbReference type="PROSITE" id="PS50110">
    <property type="entry name" value="RESPONSE_REGULATORY"/>
    <property type="match status" value="1"/>
</dbReference>
<evidence type="ECO:0000259" key="4">
    <source>
        <dbReference type="PROSITE" id="PS50110"/>
    </source>
</evidence>
<dbReference type="OrthoDB" id="9792854at2"/>
<dbReference type="SMART" id="SM00448">
    <property type="entry name" value="REC"/>
    <property type="match status" value="1"/>
</dbReference>
<keyword evidence="1 3" id="KW-0597">Phosphoprotein</keyword>
<evidence type="ECO:0000256" key="3">
    <source>
        <dbReference type="PROSITE-ProRule" id="PRU00169"/>
    </source>
</evidence>
<reference evidence="5 6" key="1">
    <citation type="submission" date="2016-12" db="EMBL/GenBank/DDBJ databases">
        <title>Thioflexothrix psekupsii D3 genome sequencing and assembly.</title>
        <authorList>
            <person name="Fomenkov A."/>
            <person name="Vincze T."/>
            <person name="Grabovich M."/>
            <person name="Anton B.P."/>
            <person name="Dubinina G."/>
            <person name="Orlova M."/>
            <person name="Belousova E."/>
            <person name="Roberts R.J."/>
        </authorList>
    </citation>
    <scope>NUCLEOTIDE SEQUENCE [LARGE SCALE GENOMIC DNA]</scope>
    <source>
        <strain evidence="5">D3</strain>
    </source>
</reference>
<keyword evidence="6" id="KW-1185">Reference proteome</keyword>
<organism evidence="5 6">
    <name type="scientific">Thioflexithrix psekupsensis</name>
    <dbReference type="NCBI Taxonomy" id="1570016"/>
    <lineage>
        <taxon>Bacteria</taxon>
        <taxon>Pseudomonadati</taxon>
        <taxon>Pseudomonadota</taxon>
        <taxon>Gammaproteobacteria</taxon>
        <taxon>Thiotrichales</taxon>
        <taxon>Thioflexithrix</taxon>
    </lineage>
</organism>
<evidence type="ECO:0000313" key="5">
    <source>
        <dbReference type="EMBL" id="OUD13263.1"/>
    </source>
</evidence>
<feature type="modified residue" description="4-aspartylphosphate" evidence="3">
    <location>
        <position position="64"/>
    </location>
</feature>
<evidence type="ECO:0000256" key="2">
    <source>
        <dbReference type="ARBA" id="ARBA00023012"/>
    </source>
</evidence>
<proteinExistence type="predicted"/>
<dbReference type="InterPro" id="IPR011006">
    <property type="entry name" value="CheY-like_superfamily"/>
</dbReference>
<evidence type="ECO:0000313" key="6">
    <source>
        <dbReference type="Proteomes" id="UP000194798"/>
    </source>
</evidence>
<dbReference type="Gene3D" id="3.40.50.2300">
    <property type="match status" value="1"/>
</dbReference>
<comment type="caution">
    <text evidence="5">The sequence shown here is derived from an EMBL/GenBank/DDBJ whole genome shotgun (WGS) entry which is preliminary data.</text>
</comment>
<evidence type="ECO:0000256" key="1">
    <source>
        <dbReference type="ARBA" id="ARBA00022553"/>
    </source>
</evidence>
<dbReference type="Pfam" id="PF00072">
    <property type="entry name" value="Response_reg"/>
    <property type="match status" value="1"/>
</dbReference>
<dbReference type="AlphaFoldDB" id="A0A251X6I1"/>
<dbReference type="Proteomes" id="UP000194798">
    <property type="component" value="Unassembled WGS sequence"/>
</dbReference>
<dbReference type="RefSeq" id="WP_086488712.1">
    <property type="nucleotide sequence ID" value="NZ_MSLT01000018.1"/>
</dbReference>
<dbReference type="GO" id="GO:0000160">
    <property type="term" value="P:phosphorelay signal transduction system"/>
    <property type="evidence" value="ECO:0007669"/>
    <property type="project" value="UniProtKB-KW"/>
</dbReference>
<dbReference type="PANTHER" id="PTHR45339">
    <property type="entry name" value="HYBRID SIGNAL TRANSDUCTION HISTIDINE KINASE J"/>
    <property type="match status" value="1"/>
</dbReference>
<dbReference type="PANTHER" id="PTHR45339:SF1">
    <property type="entry name" value="HYBRID SIGNAL TRANSDUCTION HISTIDINE KINASE J"/>
    <property type="match status" value="1"/>
</dbReference>
<feature type="domain" description="Response regulatory" evidence="4">
    <location>
        <begin position="15"/>
        <end position="131"/>
    </location>
</feature>
<sequence>MNATDPEWKKRWPLKILLADDNRVSQHVAWLVLENLGHTVDLAENGLIVLQLLENQTYDIIFMDLQMPEMDGLTATAEIVRRYPPEQRPKIIAYTGDEGSHRAECLAVGMDDFLRKPVKIEEFQAMLEKWGK</sequence>
<dbReference type="SUPFAM" id="SSF52172">
    <property type="entry name" value="CheY-like"/>
    <property type="match status" value="1"/>
</dbReference>
<keyword evidence="2" id="KW-0902">Two-component regulatory system</keyword>
<accession>A0A251X6I1</accession>
<name>A0A251X6I1_9GAMM</name>
<dbReference type="CDD" id="cd17546">
    <property type="entry name" value="REC_hyHK_CKI1_RcsC-like"/>
    <property type="match status" value="1"/>
</dbReference>